<comment type="caution">
    <text evidence="1">The sequence shown here is derived from an EMBL/GenBank/DDBJ whole genome shotgun (WGS) entry which is preliminary data.</text>
</comment>
<evidence type="ECO:0000313" key="1">
    <source>
        <dbReference type="EMBL" id="KAJ9127537.1"/>
    </source>
</evidence>
<protein>
    <submittedName>
        <fullName evidence="1">Uncharacterized protein</fullName>
    </submittedName>
</protein>
<gene>
    <name evidence="1" type="ORF">QFC24_000946</name>
</gene>
<name>A0ACC2XU77_9TREE</name>
<evidence type="ECO:0000313" key="2">
    <source>
        <dbReference type="Proteomes" id="UP001234202"/>
    </source>
</evidence>
<reference evidence="1" key="1">
    <citation type="submission" date="2023-04" db="EMBL/GenBank/DDBJ databases">
        <title>Draft Genome sequencing of Naganishia species isolated from polar environments using Oxford Nanopore Technology.</title>
        <authorList>
            <person name="Leo P."/>
            <person name="Venkateswaran K."/>
        </authorList>
    </citation>
    <scope>NUCLEOTIDE SEQUENCE</scope>
    <source>
        <strain evidence="1">DBVPG 5303</strain>
    </source>
</reference>
<keyword evidence="2" id="KW-1185">Reference proteome</keyword>
<dbReference type="Proteomes" id="UP001234202">
    <property type="component" value="Unassembled WGS sequence"/>
</dbReference>
<sequence>MSILTRTYIWRVGALLVGTLIALHLLLSATHPSYSVYTPLYTGHRSKETWSSSDGTSEWQYDEEQGGIIRNATGITRRKANAVFVILVRNSELWDIVSSIRQLEDRFNWWANYDYVFLNDEPFDEKFKTYTRKLTKANCQYGLIEPSQWKQPEWIDEEKARAAREVS</sequence>
<dbReference type="EMBL" id="JASBWV010000002">
    <property type="protein sequence ID" value="KAJ9127537.1"/>
    <property type="molecule type" value="Genomic_DNA"/>
</dbReference>
<proteinExistence type="predicted"/>
<organism evidence="1 2">
    <name type="scientific">Naganishia onofrii</name>
    <dbReference type="NCBI Taxonomy" id="1851511"/>
    <lineage>
        <taxon>Eukaryota</taxon>
        <taxon>Fungi</taxon>
        <taxon>Dikarya</taxon>
        <taxon>Basidiomycota</taxon>
        <taxon>Agaricomycotina</taxon>
        <taxon>Tremellomycetes</taxon>
        <taxon>Filobasidiales</taxon>
        <taxon>Filobasidiaceae</taxon>
        <taxon>Naganishia</taxon>
    </lineage>
</organism>
<accession>A0ACC2XU77</accession>